<keyword evidence="4" id="KW-1185">Reference proteome</keyword>
<dbReference type="InterPro" id="IPR017937">
    <property type="entry name" value="Thioredoxin_CS"/>
</dbReference>
<dbReference type="InterPro" id="IPR013766">
    <property type="entry name" value="Thioredoxin_domain"/>
</dbReference>
<dbReference type="Gene3D" id="3.40.30.10">
    <property type="entry name" value="Glutaredoxin"/>
    <property type="match status" value="1"/>
</dbReference>
<keyword evidence="1" id="KW-1015">Disulfide bond</keyword>
<reference evidence="3" key="2">
    <citation type="submission" date="2015-06" db="UniProtKB">
        <authorList>
            <consortium name="EnsemblProtists"/>
        </authorList>
    </citation>
    <scope>IDENTIFICATION</scope>
    <source>
        <strain evidence="3">Pr102</strain>
    </source>
</reference>
<dbReference type="VEuPathDB" id="FungiDB:KRP23_9763"/>
<dbReference type="Proteomes" id="UP000005238">
    <property type="component" value="Unassembled WGS sequence"/>
</dbReference>
<dbReference type="AlphaFoldDB" id="H3HAZ6"/>
<dbReference type="EnsemblProtists" id="Phyra93565">
    <property type="protein sequence ID" value="Phyra93565"/>
    <property type="gene ID" value="Phyra93565"/>
</dbReference>
<dbReference type="VEuPathDB" id="FungiDB:KRP22_7053"/>
<sequence>MLPPSSPTNCAVALSDVRSNVVATRKVAGHTDYAIRVQTDRYGGEDLVYRRFSAFLQLQQLARRHFQDHTVCCGGDKSCLLASCLERVFVDTEFPVMQGRFLGKNSKGVVRERVLFLNAFLLELEEALCKCPPVVMARCEKQGCKITKLLKSFYGCLGVPANDSIIDAIHHDTVVAMELVTKVRDAEHWAQMLEISDKKLVVVDVHKDWCGPCKIVEPTYKRLSTDIDHAERRLTFATLNVNLHVDGVEDTGSCKPRFLFFKDRKNIADVDGANAPQLEQLVKQHVPPLGNDDEET</sequence>
<reference evidence="4" key="1">
    <citation type="journal article" date="2006" name="Science">
        <title>Phytophthora genome sequences uncover evolutionary origins and mechanisms of pathogenesis.</title>
        <authorList>
            <person name="Tyler B.M."/>
            <person name="Tripathy S."/>
            <person name="Zhang X."/>
            <person name="Dehal P."/>
            <person name="Jiang R.H."/>
            <person name="Aerts A."/>
            <person name="Arredondo F.D."/>
            <person name="Baxter L."/>
            <person name="Bensasson D."/>
            <person name="Beynon J.L."/>
            <person name="Chapman J."/>
            <person name="Damasceno C.M."/>
            <person name="Dorrance A.E."/>
            <person name="Dou D."/>
            <person name="Dickerman A.W."/>
            <person name="Dubchak I.L."/>
            <person name="Garbelotto M."/>
            <person name="Gijzen M."/>
            <person name="Gordon S.G."/>
            <person name="Govers F."/>
            <person name="Grunwald N.J."/>
            <person name="Huang W."/>
            <person name="Ivors K.L."/>
            <person name="Jones R.W."/>
            <person name="Kamoun S."/>
            <person name="Krampis K."/>
            <person name="Lamour K.H."/>
            <person name="Lee M.K."/>
            <person name="McDonald W.H."/>
            <person name="Medina M."/>
            <person name="Meijer H.J."/>
            <person name="Nordberg E.K."/>
            <person name="Maclean D.J."/>
            <person name="Ospina-Giraldo M.D."/>
            <person name="Morris P.F."/>
            <person name="Phuntumart V."/>
            <person name="Putnam N.H."/>
            <person name="Rash S."/>
            <person name="Rose J.K."/>
            <person name="Sakihama Y."/>
            <person name="Salamov A.A."/>
            <person name="Savidor A."/>
            <person name="Scheuring C.F."/>
            <person name="Smith B.M."/>
            <person name="Sobral B.W."/>
            <person name="Terry A."/>
            <person name="Torto-Alalibo T.A."/>
            <person name="Win J."/>
            <person name="Xu Z."/>
            <person name="Zhang H."/>
            <person name="Grigoriev I.V."/>
            <person name="Rokhsar D.S."/>
            <person name="Boore J.L."/>
        </authorList>
    </citation>
    <scope>NUCLEOTIDE SEQUENCE [LARGE SCALE GENOMIC DNA]</scope>
    <source>
        <strain evidence="4">Pr102</strain>
    </source>
</reference>
<dbReference type="InParanoid" id="H3HAZ6"/>
<dbReference type="InterPro" id="IPR036871">
    <property type="entry name" value="PX_dom_sf"/>
</dbReference>
<dbReference type="VEuPathDB" id="FungiDB:KRP23_9762"/>
<dbReference type="InterPro" id="IPR036249">
    <property type="entry name" value="Thioredoxin-like_sf"/>
</dbReference>
<dbReference type="Gene3D" id="3.30.1520.10">
    <property type="entry name" value="Phox-like domain"/>
    <property type="match status" value="1"/>
</dbReference>
<evidence type="ECO:0000313" key="3">
    <source>
        <dbReference type="EnsemblProtists" id="Phyra93565"/>
    </source>
</evidence>
<evidence type="ECO:0000313" key="4">
    <source>
        <dbReference type="Proteomes" id="UP000005238"/>
    </source>
</evidence>
<dbReference type="GO" id="GO:0035091">
    <property type="term" value="F:phosphatidylinositol binding"/>
    <property type="evidence" value="ECO:0007669"/>
    <property type="project" value="InterPro"/>
</dbReference>
<dbReference type="eggNOG" id="KOG0907">
    <property type="taxonomic scope" value="Eukaryota"/>
</dbReference>
<feature type="domain" description="Thioredoxin" evidence="2">
    <location>
        <begin position="168"/>
        <end position="287"/>
    </location>
</feature>
<protein>
    <recommendedName>
        <fullName evidence="2">Thioredoxin domain-containing protein</fullName>
    </recommendedName>
</protein>
<dbReference type="VEuPathDB" id="FungiDB:KRP22_7052"/>
<evidence type="ECO:0000256" key="1">
    <source>
        <dbReference type="ARBA" id="ARBA00023157"/>
    </source>
</evidence>
<dbReference type="PANTHER" id="PTHR46115">
    <property type="entry name" value="THIOREDOXIN-LIKE PROTEIN 1"/>
    <property type="match status" value="1"/>
</dbReference>
<organism evidence="3 4">
    <name type="scientific">Phytophthora ramorum</name>
    <name type="common">Sudden oak death agent</name>
    <dbReference type="NCBI Taxonomy" id="164328"/>
    <lineage>
        <taxon>Eukaryota</taxon>
        <taxon>Sar</taxon>
        <taxon>Stramenopiles</taxon>
        <taxon>Oomycota</taxon>
        <taxon>Peronosporomycetes</taxon>
        <taxon>Peronosporales</taxon>
        <taxon>Peronosporaceae</taxon>
        <taxon>Phytophthora</taxon>
    </lineage>
</organism>
<dbReference type="Pfam" id="PF00085">
    <property type="entry name" value="Thioredoxin"/>
    <property type="match status" value="1"/>
</dbReference>
<dbReference type="EMBL" id="DS566000">
    <property type="status" value="NOT_ANNOTATED_CDS"/>
    <property type="molecule type" value="Genomic_DNA"/>
</dbReference>
<name>H3HAZ6_PHYRM</name>
<dbReference type="STRING" id="164328.H3HAZ6"/>
<proteinExistence type="predicted"/>
<accession>H3HAZ6</accession>
<dbReference type="PROSITE" id="PS00194">
    <property type="entry name" value="THIOREDOXIN_1"/>
    <property type="match status" value="1"/>
</dbReference>
<dbReference type="HOGENOM" id="CLU_941561_0_0_1"/>
<evidence type="ECO:0000259" key="2">
    <source>
        <dbReference type="PROSITE" id="PS51352"/>
    </source>
</evidence>
<dbReference type="SUPFAM" id="SSF52833">
    <property type="entry name" value="Thioredoxin-like"/>
    <property type="match status" value="1"/>
</dbReference>
<dbReference type="SUPFAM" id="SSF64268">
    <property type="entry name" value="PX domain"/>
    <property type="match status" value="1"/>
</dbReference>
<dbReference type="PROSITE" id="PS51352">
    <property type="entry name" value="THIOREDOXIN_2"/>
    <property type="match status" value="1"/>
</dbReference>